<comment type="similarity">
    <text evidence="4">Belongs to the GcvP family. N-terminal subunit subfamily.</text>
</comment>
<dbReference type="InterPro" id="IPR049315">
    <property type="entry name" value="GDC-P_N"/>
</dbReference>
<comment type="catalytic activity">
    <reaction evidence="3 4">
        <text>N(6)-[(R)-lipoyl]-L-lysyl-[glycine-cleavage complex H protein] + glycine + H(+) = N(6)-[(R)-S(8)-aminomethyldihydrolipoyl]-L-lysyl-[glycine-cleavage complex H protein] + CO2</text>
        <dbReference type="Rhea" id="RHEA:24304"/>
        <dbReference type="Rhea" id="RHEA-COMP:10494"/>
        <dbReference type="Rhea" id="RHEA-COMP:10495"/>
        <dbReference type="ChEBI" id="CHEBI:15378"/>
        <dbReference type="ChEBI" id="CHEBI:16526"/>
        <dbReference type="ChEBI" id="CHEBI:57305"/>
        <dbReference type="ChEBI" id="CHEBI:83099"/>
        <dbReference type="ChEBI" id="CHEBI:83143"/>
        <dbReference type="EC" id="1.4.4.2"/>
    </reaction>
</comment>
<accession>A0A4U8Q766</accession>
<protein>
    <recommendedName>
        <fullName evidence="4">Probable glycine dehydrogenase (decarboxylating) subunit 1</fullName>
        <ecNumber evidence="4">1.4.4.2</ecNumber>
    </recommendedName>
    <alternativeName>
        <fullName evidence="4">Glycine cleavage system P-protein subunit 1</fullName>
    </alternativeName>
    <alternativeName>
        <fullName evidence="4">Glycine decarboxylase subunit 1</fullName>
    </alternativeName>
    <alternativeName>
        <fullName evidence="4">Glycine dehydrogenase (aminomethyl-transferring) subunit 1</fullName>
    </alternativeName>
</protein>
<dbReference type="Gene3D" id="3.40.640.10">
    <property type="entry name" value="Type I PLP-dependent aspartate aminotransferase-like (Major domain)"/>
    <property type="match status" value="1"/>
</dbReference>
<dbReference type="NCBIfam" id="NF001696">
    <property type="entry name" value="PRK00451.1"/>
    <property type="match status" value="1"/>
</dbReference>
<dbReference type="EC" id="1.4.4.2" evidence="4"/>
<dbReference type="InterPro" id="IPR015421">
    <property type="entry name" value="PyrdxlP-dep_Trfase_major"/>
</dbReference>
<evidence type="ECO:0000313" key="7">
    <source>
        <dbReference type="Proteomes" id="UP000306509"/>
    </source>
</evidence>
<dbReference type="Proteomes" id="UP000306509">
    <property type="component" value="Unassembled WGS sequence"/>
</dbReference>
<dbReference type="CDD" id="cd00613">
    <property type="entry name" value="GDC-P"/>
    <property type="match status" value="1"/>
</dbReference>
<gene>
    <name evidence="4 6" type="primary">gcvPA</name>
    <name evidence="6" type="ORF">DSM106044_03003</name>
</gene>
<evidence type="ECO:0000259" key="5">
    <source>
        <dbReference type="Pfam" id="PF02347"/>
    </source>
</evidence>
<dbReference type="GO" id="GO:0004375">
    <property type="term" value="F:glycine dehydrogenase (decarboxylating) activity"/>
    <property type="evidence" value="ECO:0007669"/>
    <property type="project" value="UniProtKB-EC"/>
</dbReference>
<dbReference type="InterPro" id="IPR015422">
    <property type="entry name" value="PyrdxlP-dep_Trfase_small"/>
</dbReference>
<dbReference type="STRING" id="180332.GCA_000797495_03030"/>
<dbReference type="InterPro" id="IPR020581">
    <property type="entry name" value="GDC_P"/>
</dbReference>
<dbReference type="GO" id="GO:0019464">
    <property type="term" value="P:glycine decarboxylation via glycine cleavage system"/>
    <property type="evidence" value="ECO:0007669"/>
    <property type="project" value="UniProtKB-UniRule"/>
</dbReference>
<dbReference type="Gene3D" id="3.90.1150.10">
    <property type="entry name" value="Aspartate Aminotransferase, domain 1"/>
    <property type="match status" value="1"/>
</dbReference>
<proteinExistence type="inferred from homology"/>
<evidence type="ECO:0000256" key="2">
    <source>
        <dbReference type="ARBA" id="ARBA00023002"/>
    </source>
</evidence>
<evidence type="ECO:0000313" key="6">
    <source>
        <dbReference type="EMBL" id="TLD00164.1"/>
    </source>
</evidence>
<dbReference type="Pfam" id="PF02347">
    <property type="entry name" value="GDC-P"/>
    <property type="match status" value="1"/>
</dbReference>
<evidence type="ECO:0000256" key="4">
    <source>
        <dbReference type="HAMAP-Rule" id="MF_00712"/>
    </source>
</evidence>
<comment type="function">
    <text evidence="1 4">The glycine cleavage system catalyzes the degradation of glycine. The P protein binds the alpha-amino group of glycine through its pyridoxal phosphate cofactor; CO(2) is released and the remaining methylamine moiety is then transferred to the lipoamide cofactor of the H protein.</text>
</comment>
<dbReference type="HAMAP" id="MF_00712">
    <property type="entry name" value="GcvPA"/>
    <property type="match status" value="1"/>
</dbReference>
<name>A0A4U8Q766_9FIRM</name>
<dbReference type="PANTHER" id="PTHR42806:SF1">
    <property type="entry name" value="GLYCINE DEHYDROGENASE (DECARBOXYLATING)"/>
    <property type="match status" value="1"/>
</dbReference>
<reference evidence="6 7" key="1">
    <citation type="journal article" date="2019" name="Anaerobe">
        <title>Detection of Robinsoniella peoriensis in multiple bone samples of a trauma patient.</title>
        <authorList>
            <person name="Schrottner P."/>
            <person name="Hartwich K."/>
            <person name="Bunk B."/>
            <person name="Schober I."/>
            <person name="Helbig S."/>
            <person name="Rudolph W.W."/>
            <person name="Gunzer F."/>
        </authorList>
    </citation>
    <scope>NUCLEOTIDE SEQUENCE [LARGE SCALE GENOMIC DNA]</scope>
    <source>
        <strain evidence="6 7">DSM 106044</strain>
    </source>
</reference>
<dbReference type="GO" id="GO:0009116">
    <property type="term" value="P:nucleoside metabolic process"/>
    <property type="evidence" value="ECO:0007669"/>
    <property type="project" value="InterPro"/>
</dbReference>
<evidence type="ECO:0000256" key="1">
    <source>
        <dbReference type="ARBA" id="ARBA00003788"/>
    </source>
</evidence>
<dbReference type="SUPFAM" id="SSF53383">
    <property type="entry name" value="PLP-dependent transferases"/>
    <property type="match status" value="1"/>
</dbReference>
<dbReference type="EMBL" id="QGQD01000058">
    <property type="protein sequence ID" value="TLD00164.1"/>
    <property type="molecule type" value="Genomic_DNA"/>
</dbReference>
<dbReference type="InterPro" id="IPR015424">
    <property type="entry name" value="PyrdxlP-dep_Trfase"/>
</dbReference>
<keyword evidence="7" id="KW-1185">Reference proteome</keyword>
<dbReference type="AlphaFoldDB" id="A0A4U8Q766"/>
<keyword evidence="2 4" id="KW-0560">Oxidoreductase</keyword>
<sequence>MGSYVVSTREEQEQMLKTMGYTGFQDLFSGIPEEIKLNRDLNIPPGCSEMEVLRRMEELANENKVFRHIFRGAGAYHHYIPSAVNQISQKEEFLTAYTPYQAEISQGILQSIFEYQTMICELTGMDVSNASVYDGATAAAEAAAMCRDRKRTKIVVSAAVNPQVIRTIQTYCFGNGSEVLIVPEKSGETDLQALEAAMTEDACCFYVQQPNYYGILENYGDMEKIVHKSGAMLIMGCNPIALAVLKTPGEYGADVAVGDGQPLGLPLGFGGPYQGFMTVRSSMARKLPGRIVGETTDEKGNRAFVLTLQAREQHIRREKAGSNICSNQALCTLRAAIYMAVMGSRGMEEAARQCTAKAHYLQQELEKTGYELKYQKPFFHEFVTRTPVPAEKALNYLEKQGILGGLPLSDREILWCTTEMNTRAEMDKLTAFLKEVRE</sequence>
<feature type="domain" description="Glycine cleavage system P-protein N-terminal" evidence="5">
    <location>
        <begin position="4"/>
        <end position="431"/>
    </location>
</feature>
<comment type="subunit">
    <text evidence="4">The glycine cleavage system is composed of four proteins: P, T, L and H. In this organism, the P 'protein' is a heterodimer of two subunits.</text>
</comment>
<comment type="caution">
    <text evidence="6">The sequence shown here is derived from an EMBL/GenBank/DDBJ whole genome shotgun (WGS) entry which is preliminary data.</text>
</comment>
<dbReference type="PIRSF" id="PIRSF006815">
    <property type="entry name" value="GcvPA"/>
    <property type="match status" value="1"/>
</dbReference>
<evidence type="ECO:0000256" key="3">
    <source>
        <dbReference type="ARBA" id="ARBA00049026"/>
    </source>
</evidence>
<dbReference type="PANTHER" id="PTHR42806">
    <property type="entry name" value="GLYCINE CLEAVAGE SYSTEM P-PROTEIN"/>
    <property type="match status" value="1"/>
</dbReference>
<dbReference type="InterPro" id="IPR023010">
    <property type="entry name" value="GcvPA"/>
</dbReference>
<dbReference type="RefSeq" id="WP_138002762.1">
    <property type="nucleotide sequence ID" value="NZ_QGQD01000058.1"/>
</dbReference>
<organism evidence="6 7">
    <name type="scientific">Robinsoniella peoriensis</name>
    <dbReference type="NCBI Taxonomy" id="180332"/>
    <lineage>
        <taxon>Bacteria</taxon>
        <taxon>Bacillati</taxon>
        <taxon>Bacillota</taxon>
        <taxon>Clostridia</taxon>
        <taxon>Lachnospirales</taxon>
        <taxon>Lachnospiraceae</taxon>
        <taxon>Robinsoniella</taxon>
    </lineage>
</organism>